<dbReference type="GO" id="GO:0004540">
    <property type="term" value="F:RNA nuclease activity"/>
    <property type="evidence" value="ECO:0007669"/>
    <property type="project" value="InterPro"/>
</dbReference>
<dbReference type="InterPro" id="IPR037038">
    <property type="entry name" value="HepT-like_sf"/>
</dbReference>
<sequence>MKQINEYADISVKDYAADWKIQRIVERTLQMMIETCLDISGHIISDEKLRVPETYAVMFRILVEKGILKGSQLEAFEKMAKFRNIIVHDYGKIDAEIVLGILQKNLIDFETYKVAIVDYLKPRAKTPKC</sequence>
<dbReference type="InterPro" id="IPR008201">
    <property type="entry name" value="HepT-like"/>
</dbReference>
<comment type="similarity">
    <text evidence="4">Belongs to the HepT RNase toxin family.</text>
</comment>
<comment type="caution">
    <text evidence="5">The sequence shown here is derived from an EMBL/GenBank/DDBJ whole genome shotgun (WGS) entry which is preliminary data.</text>
</comment>
<dbReference type="Pfam" id="PF01934">
    <property type="entry name" value="HepT-like"/>
    <property type="match status" value="1"/>
</dbReference>
<reference evidence="5 6" key="1">
    <citation type="submission" date="2020-08" db="EMBL/GenBank/DDBJ databases">
        <title>Bridging the membrane lipid divide: bacteria of the FCB group superphylum have the potential to synthesize archaeal ether lipids.</title>
        <authorList>
            <person name="Villanueva L."/>
            <person name="Von Meijenfeldt F.A.B."/>
            <person name="Westbye A.B."/>
            <person name="Yadav S."/>
            <person name="Hopmans E.C."/>
            <person name="Dutilh B.E."/>
            <person name="Sinninghe Damste J.S."/>
        </authorList>
    </citation>
    <scope>NUCLEOTIDE SEQUENCE [LARGE SCALE GENOMIC DNA]</scope>
    <source>
        <strain evidence="5">NIOZ-UU17</strain>
    </source>
</reference>
<accession>A0A8J6P5Q5</accession>
<keyword evidence="3" id="KW-0378">Hydrolase</keyword>
<keyword evidence="1" id="KW-1277">Toxin-antitoxin system</keyword>
<evidence type="ECO:0000256" key="2">
    <source>
        <dbReference type="ARBA" id="ARBA00022722"/>
    </source>
</evidence>
<keyword evidence="2" id="KW-0540">Nuclease</keyword>
<organism evidence="5 6">
    <name type="scientific">Candidatus Desulfatibia vada</name>
    <dbReference type="NCBI Taxonomy" id="2841696"/>
    <lineage>
        <taxon>Bacteria</taxon>
        <taxon>Pseudomonadati</taxon>
        <taxon>Thermodesulfobacteriota</taxon>
        <taxon>Desulfobacteria</taxon>
        <taxon>Desulfobacterales</taxon>
        <taxon>Desulfobacterales incertae sedis</taxon>
        <taxon>Candidatus Desulfatibia</taxon>
    </lineage>
</organism>
<dbReference type="PANTHER" id="PTHR33397">
    <property type="entry name" value="UPF0331 PROTEIN YUTE"/>
    <property type="match status" value="1"/>
</dbReference>
<name>A0A8J6P5Q5_9BACT</name>
<evidence type="ECO:0000313" key="6">
    <source>
        <dbReference type="Proteomes" id="UP000605201"/>
    </source>
</evidence>
<gene>
    <name evidence="5" type="ORF">H8D96_19590</name>
</gene>
<dbReference type="GO" id="GO:0016787">
    <property type="term" value="F:hydrolase activity"/>
    <property type="evidence" value="ECO:0007669"/>
    <property type="project" value="UniProtKB-KW"/>
</dbReference>
<evidence type="ECO:0000256" key="4">
    <source>
        <dbReference type="ARBA" id="ARBA00024207"/>
    </source>
</evidence>
<evidence type="ECO:0000313" key="5">
    <source>
        <dbReference type="EMBL" id="MBC8434117.1"/>
    </source>
</evidence>
<dbReference type="EMBL" id="JACNIG010000386">
    <property type="protein sequence ID" value="MBC8434117.1"/>
    <property type="molecule type" value="Genomic_DNA"/>
</dbReference>
<dbReference type="Proteomes" id="UP000605201">
    <property type="component" value="Unassembled WGS sequence"/>
</dbReference>
<dbReference type="PANTHER" id="PTHR33397:SF3">
    <property type="entry name" value="MRNA NUCLEASE HEPT"/>
    <property type="match status" value="1"/>
</dbReference>
<dbReference type="Gene3D" id="1.20.120.580">
    <property type="entry name" value="bsu32300-like"/>
    <property type="match status" value="1"/>
</dbReference>
<dbReference type="InterPro" id="IPR052379">
    <property type="entry name" value="Type_VII_TA_RNase"/>
</dbReference>
<dbReference type="NCBIfam" id="NF047751">
    <property type="entry name" value="HepT_toxin"/>
    <property type="match status" value="1"/>
</dbReference>
<proteinExistence type="inferred from homology"/>
<dbReference type="AlphaFoldDB" id="A0A8J6P5Q5"/>
<dbReference type="GO" id="GO:0110001">
    <property type="term" value="C:toxin-antitoxin complex"/>
    <property type="evidence" value="ECO:0007669"/>
    <property type="project" value="InterPro"/>
</dbReference>
<protein>
    <submittedName>
        <fullName evidence="5">DUF86 domain-containing protein</fullName>
    </submittedName>
</protein>
<evidence type="ECO:0000256" key="1">
    <source>
        <dbReference type="ARBA" id="ARBA00022649"/>
    </source>
</evidence>
<evidence type="ECO:0000256" key="3">
    <source>
        <dbReference type="ARBA" id="ARBA00022801"/>
    </source>
</evidence>